<dbReference type="InterPro" id="IPR000489">
    <property type="entry name" value="Pterin-binding_dom"/>
</dbReference>
<evidence type="ECO:0000256" key="5">
    <source>
        <dbReference type="ARBA" id="ARBA00022679"/>
    </source>
</evidence>
<evidence type="ECO:0000256" key="3">
    <source>
        <dbReference type="ARBA" id="ARBA00004763"/>
    </source>
</evidence>
<evidence type="ECO:0000313" key="12">
    <source>
        <dbReference type="Proteomes" id="UP001399917"/>
    </source>
</evidence>
<comment type="catalytic activity">
    <reaction evidence="1">
        <text>(7,8-dihydropterin-6-yl)methyl diphosphate + 4-aminobenzoate = 7,8-dihydropteroate + diphosphate</text>
        <dbReference type="Rhea" id="RHEA:19949"/>
        <dbReference type="ChEBI" id="CHEBI:17836"/>
        <dbReference type="ChEBI" id="CHEBI:17839"/>
        <dbReference type="ChEBI" id="CHEBI:33019"/>
        <dbReference type="ChEBI" id="CHEBI:72950"/>
        <dbReference type="EC" id="2.5.1.15"/>
    </reaction>
</comment>
<dbReference type="NCBIfam" id="TIGR01496">
    <property type="entry name" value="DHPS"/>
    <property type="match status" value="1"/>
</dbReference>
<keyword evidence="12" id="KW-1185">Reference proteome</keyword>
<keyword evidence="7 9" id="KW-0460">Magnesium</keyword>
<feature type="domain" description="Pterin-binding" evidence="10">
    <location>
        <begin position="73"/>
        <end position="327"/>
    </location>
</feature>
<evidence type="ECO:0000256" key="1">
    <source>
        <dbReference type="ARBA" id="ARBA00000012"/>
    </source>
</evidence>
<dbReference type="EMBL" id="BAABDF010000007">
    <property type="protein sequence ID" value="GAA3870645.1"/>
    <property type="molecule type" value="Genomic_DNA"/>
</dbReference>
<evidence type="ECO:0000256" key="2">
    <source>
        <dbReference type="ARBA" id="ARBA00001946"/>
    </source>
</evidence>
<keyword evidence="6 9" id="KW-0479">Metal-binding</keyword>
<name>A0ABP7KAE3_9RHOB</name>
<comment type="caution">
    <text evidence="11">The sequence shown here is derived from an EMBL/GenBank/DDBJ whole genome shotgun (WGS) entry which is preliminary data.</text>
</comment>
<gene>
    <name evidence="11" type="primary">folP</name>
    <name evidence="11" type="ORF">GCM10022404_20750</name>
</gene>
<sequence length="341" mass="36048">MPKPYFRPLMQNVPVRPAGAVTLAGGWTWFTHVEVLSRANEPFIIAAADVPQDVLDRLTAPRKPVAGLDLSRPNLMGILNVTPDSFSDGGQFTDPHLAREHALSMVSNGADIIDIGGESTRPGADLVEVEQEIARTAPTIAAIRKSSSVPISIDTRKACVAAQALAAGASLVNDVSAFTFDPSLAQTTARAGAPVCLMHAQGDPDVMQNDPRYDDVLLDVYDFLNVRIGVAEAAGIPRDRIIVDPGIGFGKTIAHNLAILNRLSLFHGLGCAVLLGASRKKFIGTLGDAPEARDRTPGSIAVALAAVAQGVQIVRVHDIKDTKQALALWQSVHQGEAADVT</sequence>
<dbReference type="PROSITE" id="PS50972">
    <property type="entry name" value="PTERIN_BINDING"/>
    <property type="match status" value="1"/>
</dbReference>
<dbReference type="Pfam" id="PF00809">
    <property type="entry name" value="Pterin_bind"/>
    <property type="match status" value="1"/>
</dbReference>
<dbReference type="EC" id="2.5.1.15" evidence="4 9"/>
<evidence type="ECO:0000256" key="4">
    <source>
        <dbReference type="ARBA" id="ARBA00012458"/>
    </source>
</evidence>
<organism evidence="11 12">
    <name type="scientific">Celeribacter arenosi</name>
    <dbReference type="NCBI Taxonomy" id="792649"/>
    <lineage>
        <taxon>Bacteria</taxon>
        <taxon>Pseudomonadati</taxon>
        <taxon>Pseudomonadota</taxon>
        <taxon>Alphaproteobacteria</taxon>
        <taxon>Rhodobacterales</taxon>
        <taxon>Roseobacteraceae</taxon>
        <taxon>Celeribacter</taxon>
    </lineage>
</organism>
<comment type="similarity">
    <text evidence="9">Belongs to the DHPS family.</text>
</comment>
<accession>A0ABP7KAE3</accession>
<evidence type="ECO:0000313" key="11">
    <source>
        <dbReference type="EMBL" id="GAA3870645.1"/>
    </source>
</evidence>
<dbReference type="InterPro" id="IPR006390">
    <property type="entry name" value="DHP_synth_dom"/>
</dbReference>
<evidence type="ECO:0000256" key="7">
    <source>
        <dbReference type="ARBA" id="ARBA00022842"/>
    </source>
</evidence>
<dbReference type="RefSeq" id="WP_344847029.1">
    <property type="nucleotide sequence ID" value="NZ_BAABDF010000007.1"/>
</dbReference>
<dbReference type="Gene3D" id="3.20.20.20">
    <property type="entry name" value="Dihydropteroate synthase-like"/>
    <property type="match status" value="1"/>
</dbReference>
<reference evidence="12" key="1">
    <citation type="journal article" date="2019" name="Int. J. Syst. Evol. Microbiol.">
        <title>The Global Catalogue of Microorganisms (GCM) 10K type strain sequencing project: providing services to taxonomists for standard genome sequencing and annotation.</title>
        <authorList>
            <consortium name="The Broad Institute Genomics Platform"/>
            <consortium name="The Broad Institute Genome Sequencing Center for Infectious Disease"/>
            <person name="Wu L."/>
            <person name="Ma J."/>
        </authorList>
    </citation>
    <scope>NUCLEOTIDE SEQUENCE [LARGE SCALE GENOMIC DNA]</scope>
    <source>
        <strain evidence="12">JCM 17190</strain>
    </source>
</reference>
<dbReference type="PROSITE" id="PS00792">
    <property type="entry name" value="DHPS_1"/>
    <property type="match status" value="1"/>
</dbReference>
<evidence type="ECO:0000259" key="10">
    <source>
        <dbReference type="PROSITE" id="PS50972"/>
    </source>
</evidence>
<evidence type="ECO:0000256" key="6">
    <source>
        <dbReference type="ARBA" id="ARBA00022723"/>
    </source>
</evidence>
<dbReference type="SUPFAM" id="SSF51717">
    <property type="entry name" value="Dihydropteroate synthetase-like"/>
    <property type="match status" value="1"/>
</dbReference>
<keyword evidence="8 9" id="KW-0289">Folate biosynthesis</keyword>
<keyword evidence="5 9" id="KW-0808">Transferase</keyword>
<comment type="function">
    <text evidence="9">Catalyzes the condensation of para-aminobenzoate (pABA) with 6-hydroxymethyl-7,8-dihydropterin diphosphate (DHPt-PP) to form 7,8-dihydropteroate (H2Pte), the immediate precursor of folate derivatives.</text>
</comment>
<protein>
    <recommendedName>
        <fullName evidence="4 9">Dihydropteroate synthase</fullName>
        <shortName evidence="9">DHPS</shortName>
        <ecNumber evidence="4 9">2.5.1.15</ecNumber>
    </recommendedName>
    <alternativeName>
        <fullName evidence="9">Dihydropteroate pyrophosphorylase</fullName>
    </alternativeName>
</protein>
<dbReference type="PANTHER" id="PTHR20941:SF1">
    <property type="entry name" value="FOLIC ACID SYNTHESIS PROTEIN FOL1"/>
    <property type="match status" value="1"/>
</dbReference>
<dbReference type="PANTHER" id="PTHR20941">
    <property type="entry name" value="FOLATE SYNTHESIS PROTEINS"/>
    <property type="match status" value="1"/>
</dbReference>
<dbReference type="InterPro" id="IPR011005">
    <property type="entry name" value="Dihydropteroate_synth-like_sf"/>
</dbReference>
<dbReference type="InterPro" id="IPR045031">
    <property type="entry name" value="DHP_synth-like"/>
</dbReference>
<dbReference type="Proteomes" id="UP001399917">
    <property type="component" value="Unassembled WGS sequence"/>
</dbReference>
<evidence type="ECO:0000256" key="8">
    <source>
        <dbReference type="ARBA" id="ARBA00022909"/>
    </source>
</evidence>
<proteinExistence type="inferred from homology"/>
<comment type="cofactor">
    <cofactor evidence="2 9">
        <name>Mg(2+)</name>
        <dbReference type="ChEBI" id="CHEBI:18420"/>
    </cofactor>
</comment>
<comment type="pathway">
    <text evidence="3 9">Cofactor biosynthesis; tetrahydrofolate biosynthesis; 7,8-dihydrofolate from 2-amino-4-hydroxy-6-hydroxymethyl-7,8-dihydropteridine diphosphate and 4-aminobenzoate: step 1/2.</text>
</comment>
<evidence type="ECO:0000256" key="9">
    <source>
        <dbReference type="RuleBase" id="RU361205"/>
    </source>
</evidence>
<dbReference type="PROSITE" id="PS00793">
    <property type="entry name" value="DHPS_2"/>
    <property type="match status" value="1"/>
</dbReference>
<dbReference type="CDD" id="cd00739">
    <property type="entry name" value="DHPS"/>
    <property type="match status" value="1"/>
</dbReference>